<evidence type="ECO:0000313" key="3">
    <source>
        <dbReference type="Proteomes" id="UP000612456"/>
    </source>
</evidence>
<accession>A0A916YTU9</accession>
<name>A0A916YTU9_9BACL</name>
<dbReference type="CDD" id="cd02440">
    <property type="entry name" value="AdoMet_MTases"/>
    <property type="match status" value="1"/>
</dbReference>
<dbReference type="AlphaFoldDB" id="A0A916YTU9"/>
<dbReference type="InterPro" id="IPR013216">
    <property type="entry name" value="Methyltransf_11"/>
</dbReference>
<dbReference type="Proteomes" id="UP000612456">
    <property type="component" value="Unassembled WGS sequence"/>
</dbReference>
<protein>
    <submittedName>
        <fullName evidence="2">SAM-dependent methyltransferase</fullName>
    </submittedName>
</protein>
<reference evidence="2" key="1">
    <citation type="journal article" date="2014" name="Int. J. Syst. Evol. Microbiol.">
        <title>Complete genome sequence of Corynebacterium casei LMG S-19264T (=DSM 44701T), isolated from a smear-ripened cheese.</title>
        <authorList>
            <consortium name="US DOE Joint Genome Institute (JGI-PGF)"/>
            <person name="Walter F."/>
            <person name="Albersmeier A."/>
            <person name="Kalinowski J."/>
            <person name="Ruckert C."/>
        </authorList>
    </citation>
    <scope>NUCLEOTIDE SEQUENCE</scope>
    <source>
        <strain evidence="2">CGMCC 1.15178</strain>
    </source>
</reference>
<gene>
    <name evidence="2" type="ORF">GCM10010911_17660</name>
</gene>
<evidence type="ECO:0000259" key="1">
    <source>
        <dbReference type="Pfam" id="PF08241"/>
    </source>
</evidence>
<keyword evidence="2" id="KW-0808">Transferase</keyword>
<dbReference type="PANTHER" id="PTHR43861">
    <property type="entry name" value="TRANS-ACONITATE 2-METHYLTRANSFERASE-RELATED"/>
    <property type="match status" value="1"/>
</dbReference>
<dbReference type="GO" id="GO:0008757">
    <property type="term" value="F:S-adenosylmethionine-dependent methyltransferase activity"/>
    <property type="evidence" value="ECO:0007669"/>
    <property type="project" value="InterPro"/>
</dbReference>
<reference evidence="2" key="2">
    <citation type="submission" date="2020-09" db="EMBL/GenBank/DDBJ databases">
        <authorList>
            <person name="Sun Q."/>
            <person name="Zhou Y."/>
        </authorList>
    </citation>
    <scope>NUCLEOTIDE SEQUENCE</scope>
    <source>
        <strain evidence="2">CGMCC 1.15178</strain>
    </source>
</reference>
<proteinExistence type="predicted"/>
<dbReference type="SUPFAM" id="SSF53335">
    <property type="entry name" value="S-adenosyl-L-methionine-dependent methyltransferases"/>
    <property type="match status" value="1"/>
</dbReference>
<dbReference type="Gene3D" id="3.40.50.150">
    <property type="entry name" value="Vaccinia Virus protein VP39"/>
    <property type="match status" value="1"/>
</dbReference>
<feature type="domain" description="Methyltransferase type 11" evidence="1">
    <location>
        <begin position="42"/>
        <end position="131"/>
    </location>
</feature>
<dbReference type="EMBL" id="BMHP01000001">
    <property type="protein sequence ID" value="GGD60257.1"/>
    <property type="molecule type" value="Genomic_DNA"/>
</dbReference>
<evidence type="ECO:0000313" key="2">
    <source>
        <dbReference type="EMBL" id="GGD60257.1"/>
    </source>
</evidence>
<dbReference type="InterPro" id="IPR029063">
    <property type="entry name" value="SAM-dependent_MTases_sf"/>
</dbReference>
<keyword evidence="2" id="KW-0489">Methyltransferase</keyword>
<organism evidence="2 3">
    <name type="scientific">Paenibacillus nasutitermitis</name>
    <dbReference type="NCBI Taxonomy" id="1652958"/>
    <lineage>
        <taxon>Bacteria</taxon>
        <taxon>Bacillati</taxon>
        <taxon>Bacillota</taxon>
        <taxon>Bacilli</taxon>
        <taxon>Bacillales</taxon>
        <taxon>Paenibacillaceae</taxon>
        <taxon>Paenibacillus</taxon>
    </lineage>
</organism>
<dbReference type="RefSeq" id="WP_188991028.1">
    <property type="nucleotide sequence ID" value="NZ_BMHP01000001.1"/>
</dbReference>
<dbReference type="Pfam" id="PF08241">
    <property type="entry name" value="Methyltransf_11"/>
    <property type="match status" value="1"/>
</dbReference>
<comment type="caution">
    <text evidence="2">The sequence shown here is derived from an EMBL/GenBank/DDBJ whole genome shotgun (WGS) entry which is preliminary data.</text>
</comment>
<dbReference type="GO" id="GO:0032259">
    <property type="term" value="P:methylation"/>
    <property type="evidence" value="ECO:0007669"/>
    <property type="project" value="UniProtKB-KW"/>
</dbReference>
<keyword evidence="3" id="KW-1185">Reference proteome</keyword>
<sequence>MCSQHAEDHRNSGVRDDKLNAAAMPGAGALSLLNPRPGERILDLGCGIGNLTAAIAATGAIPTGIDKSEEMVGRARRKFPELNIQTGDVCYYRTDSYYDAVFSNAVIHWIKDAPAAARSIWLALRDGGRFVAEFAGSGNVSVLTTAMEQELEAHGYAWAGRNPWYFPTIGEYTTLLEQTGFRVTFAQHFDTLTPIKGENGIRKWLESFSEYFFQDVTTADKTSIFRSIEAKVEPHLNLEGQWMADTSRLRIEAMKKPARIPHE</sequence>
<dbReference type="PANTHER" id="PTHR43861:SF1">
    <property type="entry name" value="TRANS-ACONITATE 2-METHYLTRANSFERASE"/>
    <property type="match status" value="1"/>
</dbReference>